<gene>
    <name evidence="2" type="ORF">H0264_23070</name>
</gene>
<feature type="domain" description="DUF6817" evidence="1">
    <location>
        <begin position="17"/>
        <end position="101"/>
    </location>
</feature>
<reference evidence="2 3" key="1">
    <citation type="submission" date="2020-07" db="EMBL/GenBank/DDBJ databases">
        <authorList>
            <person name="Zhuang K."/>
            <person name="Ran Y."/>
        </authorList>
    </citation>
    <scope>NUCLEOTIDE SEQUENCE [LARGE SCALE GENOMIC DNA]</scope>
    <source>
        <strain evidence="2 3">WCH-YHL-001</strain>
    </source>
</reference>
<dbReference type="Pfam" id="PF20680">
    <property type="entry name" value="DUF6817"/>
    <property type="match status" value="1"/>
</dbReference>
<dbReference type="RefSeq" id="WP_181579474.1">
    <property type="nucleotide sequence ID" value="NZ_CP059399.1"/>
</dbReference>
<evidence type="ECO:0000313" key="3">
    <source>
        <dbReference type="Proteomes" id="UP000515512"/>
    </source>
</evidence>
<keyword evidence="3" id="KW-1185">Reference proteome</keyword>
<protein>
    <recommendedName>
        <fullName evidence="1">DUF6817 domain-containing protein</fullName>
    </recommendedName>
</protein>
<dbReference type="AlphaFoldDB" id="A0A7D6YZE8"/>
<dbReference type="Proteomes" id="UP000515512">
    <property type="component" value="Chromosome"/>
</dbReference>
<dbReference type="KEGG" id="nhu:H0264_23070"/>
<dbReference type="EMBL" id="CP059399">
    <property type="protein sequence ID" value="QLY28266.1"/>
    <property type="molecule type" value="Genomic_DNA"/>
</dbReference>
<evidence type="ECO:0000313" key="2">
    <source>
        <dbReference type="EMBL" id="QLY28266.1"/>
    </source>
</evidence>
<dbReference type="InterPro" id="IPR049202">
    <property type="entry name" value="DUF6817"/>
</dbReference>
<accession>A0A7D6YZE8</accession>
<evidence type="ECO:0000259" key="1">
    <source>
        <dbReference type="Pfam" id="PF20680"/>
    </source>
</evidence>
<name>A0A7D6YZE8_9NOCA</name>
<proteinExistence type="predicted"/>
<sequence length="184" mass="20579">MSRTRTSSVDREQIDTFLREHGADRIPHPGGTLLAHLHRVADLLREWGADLDVQYAGLCHAVYGTDGFDRALLDITERETVVELLGARAESIIYCYSSCDRGAVYPRLGTGPRVFTDRFTGREFEPADDTLRAFLEITVANELDVMTHNAELAVQHGAALYELFGRVRDQLSDAAWQACRKQLG</sequence>
<organism evidence="2 3">
    <name type="scientific">Nocardia huaxiensis</name>
    <dbReference type="NCBI Taxonomy" id="2755382"/>
    <lineage>
        <taxon>Bacteria</taxon>
        <taxon>Bacillati</taxon>
        <taxon>Actinomycetota</taxon>
        <taxon>Actinomycetes</taxon>
        <taxon>Mycobacteriales</taxon>
        <taxon>Nocardiaceae</taxon>
        <taxon>Nocardia</taxon>
    </lineage>
</organism>